<protein>
    <recommendedName>
        <fullName evidence="4">Calmodulin-lysine N-methyltransferase</fullName>
    </recommendedName>
</protein>
<dbReference type="KEGG" id="pti:PHATRDRAFT_32772"/>
<sequence length="371" mass="40914">MSQAPSLRRHHSTFSPFSTTPTSCREAQAHVSTETVDMPLMIEYDEFYVSDDGIARTFYELHATGSTKKPPFAIEERYDLKQAKKTFVLRKPAPDENSPHSSNEDQDAQPEVLSRNSLGAVDLGKVITSVHIQEIDQGVFGSAGTGATTWEASLAMALYFGTQRHQLSGNVVELGCGVGVGSILNILASTLDHRERSHVKSVTLTDGNDEVLQQCRSNVHQALAGVPPSTRPPISIKNLEWKEAFESLDRCSDILGGAKYKTVIACDCAYRHQAIKPLSETLASILQPEGTIHMFGPYNRSAFLETCRYLSRELNLDVTLEWVEINRYRLKPASEIEGSGWSEKDDGSFASQCAAKDSSNHKADESLFDID</sequence>
<feature type="region of interest" description="Disordered" evidence="1">
    <location>
        <begin position="337"/>
        <end position="371"/>
    </location>
</feature>
<dbReference type="GeneID" id="7197576"/>
<evidence type="ECO:0000256" key="1">
    <source>
        <dbReference type="SAM" id="MobiDB-lite"/>
    </source>
</evidence>
<dbReference type="Gene3D" id="3.40.50.150">
    <property type="entry name" value="Vaccinia Virus protein VP39"/>
    <property type="match status" value="1"/>
</dbReference>
<dbReference type="PANTHER" id="PTHR14614:SF132">
    <property type="entry name" value="PROTEIN-LYSINE METHYLTRANSFERASE C42C1.13"/>
    <property type="match status" value="1"/>
</dbReference>
<organism evidence="2 3">
    <name type="scientific">Phaeodactylum tricornutum (strain CCAP 1055/1)</name>
    <dbReference type="NCBI Taxonomy" id="556484"/>
    <lineage>
        <taxon>Eukaryota</taxon>
        <taxon>Sar</taxon>
        <taxon>Stramenopiles</taxon>
        <taxon>Ochrophyta</taxon>
        <taxon>Bacillariophyta</taxon>
        <taxon>Bacillariophyceae</taxon>
        <taxon>Bacillariophycidae</taxon>
        <taxon>Naviculales</taxon>
        <taxon>Phaeodactylaceae</taxon>
        <taxon>Phaeodactylum</taxon>
    </lineage>
</organism>
<dbReference type="RefSeq" id="XP_002178000.1">
    <property type="nucleotide sequence ID" value="XM_002177964.1"/>
</dbReference>
<reference evidence="3" key="2">
    <citation type="submission" date="2008-08" db="EMBL/GenBank/DDBJ databases">
        <authorList>
            <consortium name="Diatom Consortium"/>
            <person name="Grigoriev I."/>
            <person name="Grimwood J."/>
            <person name="Kuo A."/>
            <person name="Otillar R.P."/>
            <person name="Salamov A."/>
            <person name="Detter J.C."/>
            <person name="Lindquist E."/>
            <person name="Shapiro H."/>
            <person name="Lucas S."/>
            <person name="Glavina del Rio T."/>
            <person name="Pitluck S."/>
            <person name="Rokhsar D."/>
            <person name="Bowler C."/>
        </authorList>
    </citation>
    <scope>GENOME REANNOTATION</scope>
    <source>
        <strain evidence="3">CCAP 1055/1</strain>
    </source>
</reference>
<feature type="region of interest" description="Disordered" evidence="1">
    <location>
        <begin position="89"/>
        <end position="110"/>
    </location>
</feature>
<dbReference type="PANTHER" id="PTHR14614">
    <property type="entry name" value="HEPATOCELLULAR CARCINOMA-ASSOCIATED ANTIGEN"/>
    <property type="match status" value="1"/>
</dbReference>
<dbReference type="InterPro" id="IPR029063">
    <property type="entry name" value="SAM-dependent_MTases_sf"/>
</dbReference>
<evidence type="ECO:0000313" key="3">
    <source>
        <dbReference type="Proteomes" id="UP000000759"/>
    </source>
</evidence>
<name>B7FSK9_PHATC</name>
<proteinExistence type="predicted"/>
<dbReference type="InParanoid" id="B7FSK9"/>
<dbReference type="AlphaFoldDB" id="B7FSK9"/>
<evidence type="ECO:0000313" key="2">
    <source>
        <dbReference type="EMBL" id="EEC50814.1"/>
    </source>
</evidence>
<feature type="region of interest" description="Disordered" evidence="1">
    <location>
        <begin position="1"/>
        <end position="30"/>
    </location>
</feature>
<dbReference type="PaxDb" id="2850-Phatr32772"/>
<feature type="compositionally biased region" description="Low complexity" evidence="1">
    <location>
        <begin position="13"/>
        <end position="23"/>
    </location>
</feature>
<keyword evidence="3" id="KW-1185">Reference proteome</keyword>
<reference evidence="2 3" key="1">
    <citation type="journal article" date="2008" name="Nature">
        <title>The Phaeodactylum genome reveals the evolutionary history of diatom genomes.</title>
        <authorList>
            <person name="Bowler C."/>
            <person name="Allen A.E."/>
            <person name="Badger J.H."/>
            <person name="Grimwood J."/>
            <person name="Jabbari K."/>
            <person name="Kuo A."/>
            <person name="Maheswari U."/>
            <person name="Martens C."/>
            <person name="Maumus F."/>
            <person name="Otillar R.P."/>
            <person name="Rayko E."/>
            <person name="Salamov A."/>
            <person name="Vandepoele K."/>
            <person name="Beszteri B."/>
            <person name="Gruber A."/>
            <person name="Heijde M."/>
            <person name="Katinka M."/>
            <person name="Mock T."/>
            <person name="Valentin K."/>
            <person name="Verret F."/>
            <person name="Berges J.A."/>
            <person name="Brownlee C."/>
            <person name="Cadoret J.P."/>
            <person name="Chiovitti A."/>
            <person name="Choi C.J."/>
            <person name="Coesel S."/>
            <person name="De Martino A."/>
            <person name="Detter J.C."/>
            <person name="Durkin C."/>
            <person name="Falciatore A."/>
            <person name="Fournet J."/>
            <person name="Haruta M."/>
            <person name="Huysman M.J."/>
            <person name="Jenkins B.D."/>
            <person name="Jiroutova K."/>
            <person name="Jorgensen R.E."/>
            <person name="Joubert Y."/>
            <person name="Kaplan A."/>
            <person name="Kroger N."/>
            <person name="Kroth P.G."/>
            <person name="La Roche J."/>
            <person name="Lindquist E."/>
            <person name="Lommer M."/>
            <person name="Martin-Jezequel V."/>
            <person name="Lopez P.J."/>
            <person name="Lucas S."/>
            <person name="Mangogna M."/>
            <person name="McGinnis K."/>
            <person name="Medlin L.K."/>
            <person name="Montsant A."/>
            <person name="Oudot-Le Secq M.P."/>
            <person name="Napoli C."/>
            <person name="Obornik M."/>
            <person name="Parker M.S."/>
            <person name="Petit J.L."/>
            <person name="Porcel B.M."/>
            <person name="Poulsen N."/>
            <person name="Robison M."/>
            <person name="Rychlewski L."/>
            <person name="Rynearson T.A."/>
            <person name="Schmutz J."/>
            <person name="Shapiro H."/>
            <person name="Siaut M."/>
            <person name="Stanley M."/>
            <person name="Sussman M.R."/>
            <person name="Taylor A.R."/>
            <person name="Vardi A."/>
            <person name="von Dassow P."/>
            <person name="Vyverman W."/>
            <person name="Willis A."/>
            <person name="Wyrwicz L.S."/>
            <person name="Rokhsar D.S."/>
            <person name="Weissenbach J."/>
            <person name="Armbrust E.V."/>
            <person name="Green B.R."/>
            <person name="Van de Peer Y."/>
            <person name="Grigoriev I.V."/>
        </authorList>
    </citation>
    <scope>NUCLEOTIDE SEQUENCE [LARGE SCALE GENOMIC DNA]</scope>
    <source>
        <strain evidence="2 3">CCAP 1055/1</strain>
    </source>
</reference>
<evidence type="ECO:0008006" key="4">
    <source>
        <dbReference type="Google" id="ProtNLM"/>
    </source>
</evidence>
<gene>
    <name evidence="2" type="ORF">PHATRDRAFT_32772</name>
</gene>
<dbReference type="HOGENOM" id="CLU_726606_0_0_1"/>
<dbReference type="SUPFAM" id="SSF53335">
    <property type="entry name" value="S-adenosyl-L-methionine-dependent methyltransferases"/>
    <property type="match status" value="1"/>
</dbReference>
<dbReference type="OrthoDB" id="194386at2759"/>
<dbReference type="Proteomes" id="UP000000759">
    <property type="component" value="Chromosome 2"/>
</dbReference>
<dbReference type="Pfam" id="PF10294">
    <property type="entry name" value="Methyltransf_16"/>
    <property type="match status" value="1"/>
</dbReference>
<dbReference type="InterPro" id="IPR019410">
    <property type="entry name" value="Methyltransf_16"/>
</dbReference>
<dbReference type="EMBL" id="CM000606">
    <property type="protein sequence ID" value="EEC50814.1"/>
    <property type="molecule type" value="Genomic_DNA"/>
</dbReference>
<accession>B7FSK9</accession>
<dbReference type="STRING" id="556484.B7FSK9"/>